<dbReference type="GO" id="GO:0042803">
    <property type="term" value="F:protein homodimerization activity"/>
    <property type="evidence" value="ECO:0007669"/>
    <property type="project" value="InterPro"/>
</dbReference>
<dbReference type="PRINTS" id="PR00773">
    <property type="entry name" value="GRPEPROTEIN"/>
</dbReference>
<dbReference type="GO" id="GO:0051087">
    <property type="term" value="F:protein-folding chaperone binding"/>
    <property type="evidence" value="ECO:0007669"/>
    <property type="project" value="InterPro"/>
</dbReference>
<evidence type="ECO:0000313" key="15">
    <source>
        <dbReference type="EMBL" id="ASO23028.1"/>
    </source>
</evidence>
<dbReference type="InterPro" id="IPR000740">
    <property type="entry name" value="GrpE"/>
</dbReference>
<evidence type="ECO:0000256" key="1">
    <source>
        <dbReference type="ARBA" id="ARBA00004496"/>
    </source>
</evidence>
<dbReference type="CDD" id="cd00446">
    <property type="entry name" value="GrpE"/>
    <property type="match status" value="1"/>
</dbReference>
<comment type="function">
    <text evidence="7 10 11">Participates actively in the response to hyperosmotic and heat shock by preventing the aggregation of stress-denatured proteins, in association with DnaK and GrpE. It is the nucleotide exchange factor for DnaK and may function as a thermosensor. Unfolded proteins bind initially to DnaJ; upon interaction with the DnaJ-bound protein, DnaK hydrolyzes its bound ATP, resulting in the formation of a stable complex. GrpE releases ADP from DnaK; ATP binding to DnaK triggers the release of the substrate protein, thus completing the reaction cycle. Several rounds of ATP-dependent interactions between DnaJ, DnaK and GrpE are required for fully efficient folding.</text>
</comment>
<keyword evidence="4 10" id="KW-0963">Cytoplasm</keyword>
<comment type="similarity">
    <text evidence="2 10 12">Belongs to the GrpE family.</text>
</comment>
<proteinExistence type="inferred from homology"/>
<name>A0A221WAD1_9PSEU</name>
<evidence type="ECO:0000256" key="14">
    <source>
        <dbReference type="SAM" id="MobiDB-lite"/>
    </source>
</evidence>
<comment type="subcellular location">
    <subcellularLocation>
        <location evidence="1 10">Cytoplasm</location>
    </subcellularLocation>
</comment>
<evidence type="ECO:0000256" key="4">
    <source>
        <dbReference type="ARBA" id="ARBA00022490"/>
    </source>
</evidence>
<reference evidence="15 16" key="1">
    <citation type="submission" date="2017-07" db="EMBL/GenBank/DDBJ databases">
        <title>Complete genome sequence of Actinoalloteichus hoggarensis DSM 45943, type strain of Actinoalloteichus hoggarensis.</title>
        <authorList>
            <person name="Ruckert C."/>
            <person name="Nouioui I."/>
            <person name="Willmese J."/>
            <person name="van Wezel G."/>
            <person name="Klenk H.-P."/>
            <person name="Kalinowski J."/>
            <person name="Zotchev S.B."/>
        </authorList>
    </citation>
    <scope>NUCLEOTIDE SEQUENCE [LARGE SCALE GENOMIC DNA]</scope>
    <source>
        <strain evidence="15 16">DSM 45943</strain>
    </source>
</reference>
<dbReference type="PROSITE" id="PS01071">
    <property type="entry name" value="GRPE"/>
    <property type="match status" value="1"/>
</dbReference>
<evidence type="ECO:0000256" key="13">
    <source>
        <dbReference type="SAM" id="Coils"/>
    </source>
</evidence>
<evidence type="ECO:0000256" key="10">
    <source>
        <dbReference type="HAMAP-Rule" id="MF_01151"/>
    </source>
</evidence>
<gene>
    <name evidence="10" type="primary">grpE</name>
    <name evidence="15" type="ORF">AHOG_27150</name>
</gene>
<dbReference type="KEGG" id="ahg:AHOG_27150"/>
<dbReference type="GO" id="GO:0000774">
    <property type="term" value="F:adenyl-nucleotide exchange factor activity"/>
    <property type="evidence" value="ECO:0007669"/>
    <property type="project" value="InterPro"/>
</dbReference>
<feature type="compositionally biased region" description="Low complexity" evidence="14">
    <location>
        <begin position="263"/>
        <end position="287"/>
    </location>
</feature>
<dbReference type="FunFam" id="2.30.22.10:FF:000001">
    <property type="entry name" value="Protein GrpE"/>
    <property type="match status" value="1"/>
</dbReference>
<dbReference type="EMBL" id="CP022521">
    <property type="protein sequence ID" value="ASO23028.1"/>
    <property type="molecule type" value="Genomic_DNA"/>
</dbReference>
<keyword evidence="6 10" id="KW-0143">Chaperone</keyword>
<dbReference type="InterPro" id="IPR009012">
    <property type="entry name" value="GrpE_head"/>
</dbReference>
<dbReference type="GO" id="GO:0051082">
    <property type="term" value="F:unfolded protein binding"/>
    <property type="evidence" value="ECO:0007669"/>
    <property type="project" value="TreeGrafter"/>
</dbReference>
<feature type="coiled-coil region" evidence="13">
    <location>
        <begin position="121"/>
        <end position="155"/>
    </location>
</feature>
<feature type="compositionally biased region" description="Low complexity" evidence="14">
    <location>
        <begin position="92"/>
        <end position="115"/>
    </location>
</feature>
<evidence type="ECO:0000313" key="16">
    <source>
        <dbReference type="Proteomes" id="UP000204221"/>
    </source>
</evidence>
<organism evidence="15 16">
    <name type="scientific">Actinoalloteichus hoggarensis</name>
    <dbReference type="NCBI Taxonomy" id="1470176"/>
    <lineage>
        <taxon>Bacteria</taxon>
        <taxon>Bacillati</taxon>
        <taxon>Actinomycetota</taxon>
        <taxon>Actinomycetes</taxon>
        <taxon>Pseudonocardiales</taxon>
        <taxon>Pseudonocardiaceae</taxon>
        <taxon>Actinoalloteichus</taxon>
    </lineage>
</organism>
<feature type="region of interest" description="Disordered" evidence="14">
    <location>
        <begin position="263"/>
        <end position="297"/>
    </location>
</feature>
<evidence type="ECO:0000256" key="9">
    <source>
        <dbReference type="ARBA" id="ARBA00076414"/>
    </source>
</evidence>
<evidence type="ECO:0000256" key="6">
    <source>
        <dbReference type="ARBA" id="ARBA00023186"/>
    </source>
</evidence>
<sequence>MSSADRAETGENDGGTEQPRFAFHDRRRIDPQTGEVRVSEPAEATSDKQAAPSEESADATTAAPGAGADAVTESADAAADQPVFPTEDDVADLTAAAEAAEAAAETASAPSGAADPVQAEWEDLTRQLADRTADLKRLNAEYANYRKRVDRDREAVAVSGRAQLAAEFLVVLDDLERAEAHGDLTGAFRAVADKLIGTLTKSGLEPFGEVNEPFDPTTHEAVQHDTSPDVSGPTVTTVLRRGYRFGDRVLRPALVAVTDYEAAAPGAAEPAAAETSSADQRADSSSDPVGESADKED</sequence>
<accession>A0A221WAD1</accession>
<evidence type="ECO:0000256" key="12">
    <source>
        <dbReference type="RuleBase" id="RU004478"/>
    </source>
</evidence>
<protein>
    <recommendedName>
        <fullName evidence="8 10">Protein GrpE</fullName>
    </recommendedName>
    <alternativeName>
        <fullName evidence="9 10">HSP-70 cofactor</fullName>
    </alternativeName>
</protein>
<dbReference type="PANTHER" id="PTHR21237:SF23">
    <property type="entry name" value="GRPE PROTEIN HOMOLOG, MITOCHONDRIAL"/>
    <property type="match status" value="1"/>
</dbReference>
<dbReference type="SUPFAM" id="SSF58014">
    <property type="entry name" value="Coiled-coil domain of nucleotide exchange factor GrpE"/>
    <property type="match status" value="1"/>
</dbReference>
<evidence type="ECO:0000256" key="5">
    <source>
        <dbReference type="ARBA" id="ARBA00023016"/>
    </source>
</evidence>
<comment type="subunit">
    <text evidence="3 10">Homodimer.</text>
</comment>
<dbReference type="HAMAP" id="MF_01151">
    <property type="entry name" value="GrpE"/>
    <property type="match status" value="1"/>
</dbReference>
<evidence type="ECO:0000256" key="11">
    <source>
        <dbReference type="RuleBase" id="RU000639"/>
    </source>
</evidence>
<dbReference type="RefSeq" id="WP_245856475.1">
    <property type="nucleotide sequence ID" value="NZ_CP022521.1"/>
</dbReference>
<evidence type="ECO:0000256" key="3">
    <source>
        <dbReference type="ARBA" id="ARBA00011738"/>
    </source>
</evidence>
<dbReference type="InterPro" id="IPR013805">
    <property type="entry name" value="GrpE_CC"/>
</dbReference>
<dbReference type="Gene3D" id="2.30.22.10">
    <property type="entry name" value="Head domain of nucleotide exchange factor GrpE"/>
    <property type="match status" value="1"/>
</dbReference>
<dbReference type="GO" id="GO:0006457">
    <property type="term" value="P:protein folding"/>
    <property type="evidence" value="ECO:0007669"/>
    <property type="project" value="InterPro"/>
</dbReference>
<feature type="compositionally biased region" description="Low complexity" evidence="14">
    <location>
        <begin position="58"/>
        <end position="80"/>
    </location>
</feature>
<dbReference type="Proteomes" id="UP000204221">
    <property type="component" value="Chromosome"/>
</dbReference>
<dbReference type="Gene3D" id="3.90.20.20">
    <property type="match status" value="1"/>
</dbReference>
<evidence type="ECO:0000256" key="7">
    <source>
        <dbReference type="ARBA" id="ARBA00053401"/>
    </source>
</evidence>
<keyword evidence="16" id="KW-1185">Reference proteome</keyword>
<keyword evidence="13" id="KW-0175">Coiled coil</keyword>
<dbReference type="SUPFAM" id="SSF51064">
    <property type="entry name" value="Head domain of nucleotide exchange factor GrpE"/>
    <property type="match status" value="1"/>
</dbReference>
<evidence type="ECO:0000256" key="2">
    <source>
        <dbReference type="ARBA" id="ARBA00009054"/>
    </source>
</evidence>
<dbReference type="Pfam" id="PF01025">
    <property type="entry name" value="GrpE"/>
    <property type="match status" value="1"/>
</dbReference>
<dbReference type="GO" id="GO:0005737">
    <property type="term" value="C:cytoplasm"/>
    <property type="evidence" value="ECO:0007669"/>
    <property type="project" value="UniProtKB-SubCell"/>
</dbReference>
<keyword evidence="5 10" id="KW-0346">Stress response</keyword>
<dbReference type="PANTHER" id="PTHR21237">
    <property type="entry name" value="GRPE PROTEIN"/>
    <property type="match status" value="1"/>
</dbReference>
<dbReference type="AlphaFoldDB" id="A0A221WAD1"/>
<evidence type="ECO:0000256" key="8">
    <source>
        <dbReference type="ARBA" id="ARBA00072274"/>
    </source>
</evidence>
<feature type="region of interest" description="Disordered" evidence="14">
    <location>
        <begin position="1"/>
        <end position="116"/>
    </location>
</feature>